<keyword evidence="1" id="KW-1133">Transmembrane helix</keyword>
<feature type="transmembrane region" description="Helical" evidence="1">
    <location>
        <begin position="76"/>
        <end position="99"/>
    </location>
</feature>
<dbReference type="EMBL" id="JASJQH010000759">
    <property type="protein sequence ID" value="KAK9763001.1"/>
    <property type="molecule type" value="Genomic_DNA"/>
</dbReference>
<evidence type="ECO:0000313" key="2">
    <source>
        <dbReference type="EMBL" id="KAK9763001.1"/>
    </source>
</evidence>
<feature type="transmembrane region" description="Helical" evidence="1">
    <location>
        <begin position="46"/>
        <end position="64"/>
    </location>
</feature>
<gene>
    <name evidence="2" type="ORF">K7432_010717</name>
</gene>
<organism evidence="2 3">
    <name type="scientific">Basidiobolus ranarum</name>
    <dbReference type="NCBI Taxonomy" id="34480"/>
    <lineage>
        <taxon>Eukaryota</taxon>
        <taxon>Fungi</taxon>
        <taxon>Fungi incertae sedis</taxon>
        <taxon>Zoopagomycota</taxon>
        <taxon>Entomophthoromycotina</taxon>
        <taxon>Basidiobolomycetes</taxon>
        <taxon>Basidiobolales</taxon>
        <taxon>Basidiobolaceae</taxon>
        <taxon>Basidiobolus</taxon>
    </lineage>
</organism>
<dbReference type="Proteomes" id="UP001479436">
    <property type="component" value="Unassembled WGS sequence"/>
</dbReference>
<dbReference type="Pfam" id="PF10856">
    <property type="entry name" value="DUF2678"/>
    <property type="match status" value="1"/>
</dbReference>
<evidence type="ECO:0000313" key="3">
    <source>
        <dbReference type="Proteomes" id="UP001479436"/>
    </source>
</evidence>
<keyword evidence="3" id="KW-1185">Reference proteome</keyword>
<feature type="transmembrane region" description="Helical" evidence="1">
    <location>
        <begin position="20"/>
        <end position="40"/>
    </location>
</feature>
<sequence length="100" mass="11030">MDDPLFGGTSRRDVLIEQAVSGLVTVFATLTAIFSVINAFTKGLVHLFFGACVVAFTLCEVKLLEWYRLGDLEPKFKYLILAQGIALLVLCVVGNVYLWS</sequence>
<name>A0ABR2WNI2_9FUNG</name>
<evidence type="ECO:0000256" key="1">
    <source>
        <dbReference type="SAM" id="Phobius"/>
    </source>
</evidence>
<dbReference type="PANTHER" id="PTHR28603">
    <property type="entry name" value="TRANSMEMBRANE PROTEIN 243"/>
    <property type="match status" value="1"/>
</dbReference>
<keyword evidence="1" id="KW-0472">Membrane</keyword>
<dbReference type="InterPro" id="IPR022564">
    <property type="entry name" value="DUF2678"/>
</dbReference>
<protein>
    <submittedName>
        <fullName evidence="2">Uncharacterized protein</fullName>
    </submittedName>
</protein>
<keyword evidence="1" id="KW-0812">Transmembrane</keyword>
<reference evidence="2 3" key="1">
    <citation type="submission" date="2023-04" db="EMBL/GenBank/DDBJ databases">
        <title>Genome of Basidiobolus ranarum AG-B5.</title>
        <authorList>
            <person name="Stajich J.E."/>
            <person name="Carter-House D."/>
            <person name="Gryganskyi A."/>
        </authorList>
    </citation>
    <scope>NUCLEOTIDE SEQUENCE [LARGE SCALE GENOMIC DNA]</scope>
    <source>
        <strain evidence="2 3">AG-B5</strain>
    </source>
</reference>
<proteinExistence type="predicted"/>
<comment type="caution">
    <text evidence="2">The sequence shown here is derived from an EMBL/GenBank/DDBJ whole genome shotgun (WGS) entry which is preliminary data.</text>
</comment>
<accession>A0ABR2WNI2</accession>
<dbReference type="PANTHER" id="PTHR28603:SF1">
    <property type="entry name" value="TRANSMEMBRANE PROTEIN 243"/>
    <property type="match status" value="1"/>
</dbReference>